<dbReference type="Proteomes" id="UP000016638">
    <property type="component" value="Unassembled WGS sequence"/>
</dbReference>
<keyword evidence="2" id="KW-1185">Reference proteome</keyword>
<name>U2VD14_9ACTN</name>
<dbReference type="EMBL" id="AWEZ01000008">
    <property type="protein sequence ID" value="ERL10476.1"/>
    <property type="molecule type" value="Genomic_DNA"/>
</dbReference>
<dbReference type="RefSeq" id="WP_021725061.1">
    <property type="nucleotide sequence ID" value="NZ_AWEZ01000008.1"/>
</dbReference>
<dbReference type="AlphaFoldDB" id="U2VD14"/>
<organism evidence="1 2">
    <name type="scientific">Olsenella profusa F0195</name>
    <dbReference type="NCBI Taxonomy" id="1125712"/>
    <lineage>
        <taxon>Bacteria</taxon>
        <taxon>Bacillati</taxon>
        <taxon>Actinomycetota</taxon>
        <taxon>Coriobacteriia</taxon>
        <taxon>Coriobacteriales</taxon>
        <taxon>Atopobiaceae</taxon>
        <taxon>Olsenella</taxon>
    </lineage>
</organism>
<evidence type="ECO:0000313" key="2">
    <source>
        <dbReference type="Proteomes" id="UP000016638"/>
    </source>
</evidence>
<accession>U2VD14</accession>
<sequence length="147" mass="16432">MSNHRIHGNVLQPQLTFFCHVDRHELMERLVDAFSVRGGSHPCAHEIALDVDDQSRVSVGTFCLLLPQYNALPYRMETRDDCVATIRASETDAYTIVRASTTTNSTTGLKSTRHYALSAIRSIICSVDPNAQAWTAQQGLMQPRLKD</sequence>
<comment type="caution">
    <text evidence="1">The sequence shown here is derived from an EMBL/GenBank/DDBJ whole genome shotgun (WGS) entry which is preliminary data.</text>
</comment>
<protein>
    <submittedName>
        <fullName evidence="1">Uncharacterized protein</fullName>
    </submittedName>
</protein>
<dbReference type="STRING" id="1125712.HMPREF1316_2045"/>
<proteinExistence type="predicted"/>
<gene>
    <name evidence="1" type="ORF">HMPREF1316_2045</name>
</gene>
<dbReference type="PATRIC" id="fig|1125712.3.peg.248"/>
<reference evidence="1 2" key="1">
    <citation type="submission" date="2013-08" db="EMBL/GenBank/DDBJ databases">
        <authorList>
            <person name="Durkin A.S."/>
            <person name="Haft D.R."/>
            <person name="McCorrison J."/>
            <person name="Torralba M."/>
            <person name="Gillis M."/>
            <person name="Haft D.H."/>
            <person name="Methe B."/>
            <person name="Sutton G."/>
            <person name="Nelson K.E."/>
        </authorList>
    </citation>
    <scope>NUCLEOTIDE SEQUENCE [LARGE SCALE GENOMIC DNA]</scope>
    <source>
        <strain evidence="1 2">F0195</strain>
    </source>
</reference>
<evidence type="ECO:0000313" key="1">
    <source>
        <dbReference type="EMBL" id="ERL10476.1"/>
    </source>
</evidence>